<protein>
    <recommendedName>
        <fullName evidence="1">YhfM-like domain-containing protein</fullName>
    </recommendedName>
</protein>
<dbReference type="AlphaFoldDB" id="A0A917AS02"/>
<evidence type="ECO:0000313" key="3">
    <source>
        <dbReference type="Proteomes" id="UP000605259"/>
    </source>
</evidence>
<dbReference type="InterPro" id="IPR058780">
    <property type="entry name" value="YhfM-like_dom"/>
</dbReference>
<evidence type="ECO:0000313" key="2">
    <source>
        <dbReference type="EMBL" id="GGE69786.1"/>
    </source>
</evidence>
<name>A0A917AS02_9BACI</name>
<dbReference type="RefSeq" id="WP_188388198.1">
    <property type="nucleotide sequence ID" value="NZ_BMFK01000001.1"/>
</dbReference>
<gene>
    <name evidence="2" type="ORF">GCM10007140_19770</name>
</gene>
<organism evidence="2 3">
    <name type="scientific">Priestia taiwanensis</name>
    <dbReference type="NCBI Taxonomy" id="1347902"/>
    <lineage>
        <taxon>Bacteria</taxon>
        <taxon>Bacillati</taxon>
        <taxon>Bacillota</taxon>
        <taxon>Bacilli</taxon>
        <taxon>Bacillales</taxon>
        <taxon>Bacillaceae</taxon>
        <taxon>Priestia</taxon>
    </lineage>
</organism>
<dbReference type="PROSITE" id="PS51257">
    <property type="entry name" value="PROKAR_LIPOPROTEIN"/>
    <property type="match status" value="1"/>
</dbReference>
<sequence>MKRKKFLIGWVVVMLLLIMGCENEGNQDTHLYKRAIHVEKQVGDSGNYEQIRKVQEGKEVKRLKDALDQSEWQKEKIQMNRPPNYQFIFAFKNTQITDDPVQYKVWITPDHRQLEVVSGDSAYTKLPIEQSATVFEVLTGEKLEQ</sequence>
<dbReference type="EMBL" id="BMFK01000001">
    <property type="protein sequence ID" value="GGE69786.1"/>
    <property type="molecule type" value="Genomic_DNA"/>
</dbReference>
<feature type="domain" description="YhfM-like" evidence="1">
    <location>
        <begin position="51"/>
        <end position="141"/>
    </location>
</feature>
<proteinExistence type="predicted"/>
<keyword evidence="3" id="KW-1185">Reference proteome</keyword>
<accession>A0A917AS02</accession>
<dbReference type="Pfam" id="PF26353">
    <property type="entry name" value="YhfM"/>
    <property type="match status" value="1"/>
</dbReference>
<reference evidence="2" key="1">
    <citation type="journal article" date="2014" name="Int. J. Syst. Evol. Microbiol.">
        <title>Complete genome sequence of Corynebacterium casei LMG S-19264T (=DSM 44701T), isolated from a smear-ripened cheese.</title>
        <authorList>
            <consortium name="US DOE Joint Genome Institute (JGI-PGF)"/>
            <person name="Walter F."/>
            <person name="Albersmeier A."/>
            <person name="Kalinowski J."/>
            <person name="Ruckert C."/>
        </authorList>
    </citation>
    <scope>NUCLEOTIDE SEQUENCE</scope>
    <source>
        <strain evidence="2">CGMCC 1.12698</strain>
    </source>
</reference>
<dbReference type="Proteomes" id="UP000605259">
    <property type="component" value="Unassembled WGS sequence"/>
</dbReference>
<evidence type="ECO:0000259" key="1">
    <source>
        <dbReference type="Pfam" id="PF26353"/>
    </source>
</evidence>
<reference evidence="2" key="2">
    <citation type="submission" date="2020-09" db="EMBL/GenBank/DDBJ databases">
        <authorList>
            <person name="Sun Q."/>
            <person name="Zhou Y."/>
        </authorList>
    </citation>
    <scope>NUCLEOTIDE SEQUENCE</scope>
    <source>
        <strain evidence="2">CGMCC 1.12698</strain>
    </source>
</reference>
<comment type="caution">
    <text evidence="2">The sequence shown here is derived from an EMBL/GenBank/DDBJ whole genome shotgun (WGS) entry which is preliminary data.</text>
</comment>